<sequence>MLCRLFLLVSFFFFLFSFPYAAKAGSLEGKTIVLDPGHGGCDPGAVEPRLGIYEKHINLAVARRLQEMLRAAGARVLLTHNDPDKMEREGEVWCLPYISLRERVRLANDHRADVFISLHVNSFSDPRRTGQEIFFARGSEAGHRLAEAFRRELAKLGGNTSCHPSSFYVLEHTCMPAVVVEMGYLSSAAEAARLLDPGYQQRIAEALCAGLEAYFAQANSLPAGGKLHSPRARVAIVIDDFAGPSEKKGTREFLSLNKPLTFAVLPNYPLSAPTAREAVKAGFEVLVHLPMEPLKGDPSWLGPGAIYVHLNDEEIERRVERAIASVPGAVGMNNHMGSRATADPRVIRAVLRVAKRHNLFFLDSKTTNKSVIPQIAKELGVPYAEDGLFLDAVNDVGHIKEQLRKLAQLALKNGSAIAIGHVGVTGPNTVRAIKEMLPEFERLGIELVYVSTLLKHPASAGTKPEQKENHMTESER</sequence>
<dbReference type="HOGENOM" id="CLU_573229_0_0_9"/>
<dbReference type="SUPFAM" id="SSF88713">
    <property type="entry name" value="Glycoside hydrolase/deacetylase"/>
    <property type="match status" value="1"/>
</dbReference>
<dbReference type="AlphaFoldDB" id="C9RCM7"/>
<dbReference type="CDD" id="cd02696">
    <property type="entry name" value="MurNAc-LAA"/>
    <property type="match status" value="1"/>
</dbReference>
<dbReference type="SMART" id="SM00646">
    <property type="entry name" value="Ami_3"/>
    <property type="match status" value="1"/>
</dbReference>
<dbReference type="GO" id="GO:0009253">
    <property type="term" value="P:peptidoglycan catabolic process"/>
    <property type="evidence" value="ECO:0007669"/>
    <property type="project" value="InterPro"/>
</dbReference>
<dbReference type="PANTHER" id="PTHR30105">
    <property type="entry name" value="UNCHARACTERIZED YIBQ-RELATED"/>
    <property type="match status" value="1"/>
</dbReference>
<dbReference type="eggNOG" id="COG2861">
    <property type="taxonomic scope" value="Bacteria"/>
</dbReference>
<protein>
    <submittedName>
        <fullName evidence="3">N-acetylmuramoyl-L-alanine amidase</fullName>
        <ecNumber evidence="3">3.5.1.28</ecNumber>
    </submittedName>
</protein>
<dbReference type="Pfam" id="PF01520">
    <property type="entry name" value="Amidase_3"/>
    <property type="match status" value="1"/>
</dbReference>
<dbReference type="OrthoDB" id="9772024at2"/>
<dbReference type="GO" id="GO:0008745">
    <property type="term" value="F:N-acetylmuramoyl-L-alanine amidase activity"/>
    <property type="evidence" value="ECO:0007669"/>
    <property type="project" value="UniProtKB-EC"/>
</dbReference>
<accession>C9RCM7</accession>
<dbReference type="STRING" id="429009.Adeg_0864"/>
<dbReference type="Gene3D" id="3.40.630.40">
    <property type="entry name" value="Zn-dependent exopeptidases"/>
    <property type="match status" value="1"/>
</dbReference>
<dbReference type="InterPro" id="IPR002508">
    <property type="entry name" value="MurNAc-LAA_cat"/>
</dbReference>
<dbReference type="InterPro" id="IPR011330">
    <property type="entry name" value="Glyco_hydro/deAcase_b/a-brl"/>
</dbReference>
<dbReference type="RefSeq" id="WP_015738881.1">
    <property type="nucleotide sequence ID" value="NC_013385.1"/>
</dbReference>
<dbReference type="Gene3D" id="3.20.20.370">
    <property type="entry name" value="Glycoside hydrolase/deacetylase"/>
    <property type="match status" value="1"/>
</dbReference>
<feature type="signal peptide" evidence="1">
    <location>
        <begin position="1"/>
        <end position="24"/>
    </location>
</feature>
<keyword evidence="1" id="KW-0732">Signal</keyword>
<evidence type="ECO:0000256" key="1">
    <source>
        <dbReference type="SAM" id="SignalP"/>
    </source>
</evidence>
<evidence type="ECO:0000259" key="2">
    <source>
        <dbReference type="SMART" id="SM00646"/>
    </source>
</evidence>
<dbReference type="eggNOG" id="COG0860">
    <property type="taxonomic scope" value="Bacteria"/>
</dbReference>
<reference evidence="3 4" key="1">
    <citation type="submission" date="2009-10" db="EMBL/GenBank/DDBJ databases">
        <title>Complete sequence of chromosome of Ammonifex degensii KC4.</title>
        <authorList>
            <consortium name="US DOE Joint Genome Institute"/>
            <person name="Kerfeld C."/>
            <person name="Goodner B."/>
            <person name="Huber H."/>
            <person name="Stetter K."/>
            <person name="Lucas S."/>
            <person name="Copeland A."/>
            <person name="Lapidus A."/>
            <person name="Glavina del Rio T."/>
            <person name="Dalin E."/>
            <person name="Tice H."/>
            <person name="Bruce D."/>
            <person name="Goodwin L."/>
            <person name="Pitluck S."/>
            <person name="Saunders E."/>
            <person name="Brettin T."/>
            <person name="Detter J.C."/>
            <person name="Han C."/>
            <person name="Larimer F."/>
            <person name="Land M."/>
            <person name="Hauser L."/>
            <person name="Kyrpides N."/>
            <person name="Ovchinnikova G."/>
            <person name="Richardson P."/>
        </authorList>
    </citation>
    <scope>NUCLEOTIDE SEQUENCE [LARGE SCALE GENOMIC DNA]</scope>
    <source>
        <strain evidence="4">DSM 10501 / KC4</strain>
    </source>
</reference>
<dbReference type="CDD" id="cd10936">
    <property type="entry name" value="CE4_DAC2"/>
    <property type="match status" value="1"/>
</dbReference>
<organism evidence="3 4">
    <name type="scientific">Ammonifex degensii (strain DSM 10501 / KC4)</name>
    <dbReference type="NCBI Taxonomy" id="429009"/>
    <lineage>
        <taxon>Bacteria</taxon>
        <taxon>Bacillati</taxon>
        <taxon>Bacillota</taxon>
        <taxon>Clostridia</taxon>
        <taxon>Thermoanaerobacterales</taxon>
        <taxon>Thermoanaerobacteraceae</taxon>
        <taxon>Ammonifex</taxon>
    </lineage>
</organism>
<evidence type="ECO:0000313" key="4">
    <source>
        <dbReference type="Proteomes" id="UP000002620"/>
    </source>
</evidence>
<dbReference type="Proteomes" id="UP000002620">
    <property type="component" value="Chromosome"/>
</dbReference>
<keyword evidence="3" id="KW-0378">Hydrolase</keyword>
<dbReference type="GO" id="GO:0005975">
    <property type="term" value="P:carbohydrate metabolic process"/>
    <property type="evidence" value="ECO:0007669"/>
    <property type="project" value="InterPro"/>
</dbReference>
<dbReference type="EMBL" id="CP001785">
    <property type="protein sequence ID" value="ACX52004.1"/>
    <property type="molecule type" value="Genomic_DNA"/>
</dbReference>
<dbReference type="InterPro" id="IPR006837">
    <property type="entry name" value="Divergent_DAC"/>
</dbReference>
<feature type="chain" id="PRO_5003001501" evidence="1">
    <location>
        <begin position="25"/>
        <end position="476"/>
    </location>
</feature>
<dbReference type="PANTHER" id="PTHR30105:SF2">
    <property type="entry name" value="DIVERGENT POLYSACCHARIDE DEACETYLASE SUPERFAMILY"/>
    <property type="match status" value="1"/>
</dbReference>
<feature type="domain" description="MurNAc-LAA" evidence="2">
    <location>
        <begin position="104"/>
        <end position="212"/>
    </location>
</feature>
<dbReference type="SUPFAM" id="SSF53187">
    <property type="entry name" value="Zn-dependent exopeptidases"/>
    <property type="match status" value="1"/>
</dbReference>
<keyword evidence="4" id="KW-1185">Reference proteome</keyword>
<dbReference type="KEGG" id="adg:Adeg_0864"/>
<dbReference type="EC" id="3.5.1.28" evidence="3"/>
<dbReference type="Pfam" id="PF04748">
    <property type="entry name" value="Polysacc_deac_2"/>
    <property type="match status" value="1"/>
</dbReference>
<evidence type="ECO:0000313" key="3">
    <source>
        <dbReference type="EMBL" id="ACX52004.1"/>
    </source>
</evidence>
<gene>
    <name evidence="3" type="ordered locus">Adeg_0864</name>
</gene>
<name>C9RCM7_AMMDK</name>
<proteinExistence type="predicted"/>